<dbReference type="PANTHER" id="PTHR43233:SF1">
    <property type="entry name" value="FAMILY N-ACETYLTRANSFERASE, PUTATIVE (AFU_ORTHOLOGUE AFUA_6G03350)-RELATED"/>
    <property type="match status" value="1"/>
</dbReference>
<protein>
    <recommendedName>
        <fullName evidence="1">N-acetyltransferase domain-containing protein</fullName>
    </recommendedName>
</protein>
<dbReference type="GeneID" id="28769389"/>
<proteinExistence type="predicted"/>
<dbReference type="InterPro" id="IPR053144">
    <property type="entry name" value="Acetyltransferase_Butenolide"/>
</dbReference>
<gene>
    <name evidence="2" type="ORF">CC84DRAFT_359872</name>
</gene>
<keyword evidence="3" id="KW-1185">Reference proteome</keyword>
<dbReference type="EMBL" id="KV441560">
    <property type="protein sequence ID" value="OAG00128.1"/>
    <property type="molecule type" value="Genomic_DNA"/>
</dbReference>
<dbReference type="Gene3D" id="3.40.630.30">
    <property type="match status" value="1"/>
</dbReference>
<dbReference type="InParanoid" id="A0A177BZZ1"/>
<dbReference type="Proteomes" id="UP000077069">
    <property type="component" value="Unassembled WGS sequence"/>
</dbReference>
<dbReference type="PANTHER" id="PTHR43233">
    <property type="entry name" value="FAMILY N-ACETYLTRANSFERASE, PUTATIVE (AFU_ORTHOLOGUE AFUA_6G03350)-RELATED"/>
    <property type="match status" value="1"/>
</dbReference>
<feature type="domain" description="N-acetyltransferase" evidence="1">
    <location>
        <begin position="24"/>
        <end position="167"/>
    </location>
</feature>
<reference evidence="2 3" key="1">
    <citation type="submission" date="2016-05" db="EMBL/GenBank/DDBJ databases">
        <title>Comparative analysis of secretome profiles of manganese(II)-oxidizing ascomycete fungi.</title>
        <authorList>
            <consortium name="DOE Joint Genome Institute"/>
            <person name="Zeiner C.A."/>
            <person name="Purvine S.O."/>
            <person name="Zink E.M."/>
            <person name="Wu S."/>
            <person name="Pasa-Tolic L."/>
            <person name="Chaput D.L."/>
            <person name="Haridas S."/>
            <person name="Grigoriev I.V."/>
            <person name="Santelli C.M."/>
            <person name="Hansel C.M."/>
        </authorList>
    </citation>
    <scope>NUCLEOTIDE SEQUENCE [LARGE SCALE GENOMIC DNA]</scope>
    <source>
        <strain evidence="2 3">AP3s5-JAC2a</strain>
    </source>
</reference>
<accession>A0A177BZZ1</accession>
<dbReference type="STRING" id="1460663.A0A177BZZ1"/>
<organism evidence="2 3">
    <name type="scientific">Paraphaeosphaeria sporulosa</name>
    <dbReference type="NCBI Taxonomy" id="1460663"/>
    <lineage>
        <taxon>Eukaryota</taxon>
        <taxon>Fungi</taxon>
        <taxon>Dikarya</taxon>
        <taxon>Ascomycota</taxon>
        <taxon>Pezizomycotina</taxon>
        <taxon>Dothideomycetes</taxon>
        <taxon>Pleosporomycetidae</taxon>
        <taxon>Pleosporales</taxon>
        <taxon>Massarineae</taxon>
        <taxon>Didymosphaeriaceae</taxon>
        <taxon>Paraphaeosphaeria</taxon>
    </lineage>
</organism>
<dbReference type="RefSeq" id="XP_018030493.1">
    <property type="nucleotide sequence ID" value="XM_018185903.1"/>
</dbReference>
<sequence>MTDALNDREWRRSTSTAGQTYVVSTSRNLPHDFVQKAFDNPAMYWARPIAPDQMKTMLDHSCTLGMYEASGSERRPIGMARMITDYVTFAYLTDVYLLEEFRGHGLGQWLVECCREVVLAIPALRRVVLLTDSEQAKQLYRRELGMSVAGIEETTVAMTVRQAKLQALFGSSGTTR</sequence>
<dbReference type="AlphaFoldDB" id="A0A177BZZ1"/>
<dbReference type="InterPro" id="IPR000182">
    <property type="entry name" value="GNAT_dom"/>
</dbReference>
<evidence type="ECO:0000259" key="1">
    <source>
        <dbReference type="PROSITE" id="PS51186"/>
    </source>
</evidence>
<evidence type="ECO:0000313" key="3">
    <source>
        <dbReference type="Proteomes" id="UP000077069"/>
    </source>
</evidence>
<dbReference type="SUPFAM" id="SSF55729">
    <property type="entry name" value="Acyl-CoA N-acyltransferases (Nat)"/>
    <property type="match status" value="1"/>
</dbReference>
<dbReference type="CDD" id="cd04301">
    <property type="entry name" value="NAT_SF"/>
    <property type="match status" value="1"/>
</dbReference>
<dbReference type="PROSITE" id="PS51186">
    <property type="entry name" value="GNAT"/>
    <property type="match status" value="1"/>
</dbReference>
<dbReference type="Pfam" id="PF00583">
    <property type="entry name" value="Acetyltransf_1"/>
    <property type="match status" value="1"/>
</dbReference>
<name>A0A177BZZ1_9PLEO</name>
<dbReference type="InterPro" id="IPR016181">
    <property type="entry name" value="Acyl_CoA_acyltransferase"/>
</dbReference>
<evidence type="ECO:0000313" key="2">
    <source>
        <dbReference type="EMBL" id="OAG00128.1"/>
    </source>
</evidence>
<dbReference type="OrthoDB" id="10039976at2759"/>
<dbReference type="GO" id="GO:0016747">
    <property type="term" value="F:acyltransferase activity, transferring groups other than amino-acyl groups"/>
    <property type="evidence" value="ECO:0007669"/>
    <property type="project" value="InterPro"/>
</dbReference>